<sequence length="198" mass="20500">MTVLSSRPRGEDGDPAGVTVLAVCTANVCRSPAAERLLARRLAGSGVTVTSAGTRARPGVPVDPEVAALLEAAGVPAEPSGARELRPADVRQAGLVLAMAREHRSAVVQLVPAALRRTFLLTDAADVAEAVAAAGWPQDVPASAAARLAALPALAARHRVPGATPEDVPDPHRRPREEYLRSFAVIEDAVDRLARALG</sequence>
<evidence type="ECO:0000313" key="3">
    <source>
        <dbReference type="EMBL" id="SNS67971.1"/>
    </source>
</evidence>
<dbReference type="Proteomes" id="UP000198386">
    <property type="component" value="Unassembled WGS sequence"/>
</dbReference>
<proteinExistence type="predicted"/>
<reference evidence="4" key="1">
    <citation type="submission" date="2017-06" db="EMBL/GenBank/DDBJ databases">
        <authorList>
            <person name="Varghese N."/>
            <person name="Submissions S."/>
        </authorList>
    </citation>
    <scope>NUCLEOTIDE SEQUENCE [LARGE SCALE GENOMIC DNA]</scope>
    <source>
        <strain evidence="4">DSM 45423</strain>
    </source>
</reference>
<dbReference type="AlphaFoldDB" id="A0A239GFZ5"/>
<dbReference type="GO" id="GO:0004725">
    <property type="term" value="F:protein tyrosine phosphatase activity"/>
    <property type="evidence" value="ECO:0007669"/>
    <property type="project" value="UniProtKB-EC"/>
</dbReference>
<accession>A0A239GFZ5</accession>
<dbReference type="PANTHER" id="PTHR11717:SF7">
    <property type="entry name" value="LOW MOLECULAR WEIGHT PHOSPHOTYROSINE PROTEIN PHOSPHATASE"/>
    <property type="match status" value="1"/>
</dbReference>
<keyword evidence="4" id="KW-1185">Reference proteome</keyword>
<dbReference type="SMART" id="SM00226">
    <property type="entry name" value="LMWPc"/>
    <property type="match status" value="1"/>
</dbReference>
<name>A0A239GFZ5_9ACTN</name>
<feature type="domain" description="Phosphotyrosine protein phosphatase I" evidence="2">
    <location>
        <begin position="18"/>
        <end position="196"/>
    </location>
</feature>
<evidence type="ECO:0000313" key="4">
    <source>
        <dbReference type="Proteomes" id="UP000198386"/>
    </source>
</evidence>
<gene>
    <name evidence="3" type="ORF">SAMN04488107_3384</name>
</gene>
<dbReference type="Gene3D" id="3.40.50.2300">
    <property type="match status" value="1"/>
</dbReference>
<dbReference type="InterPro" id="IPR050438">
    <property type="entry name" value="LMW_PTPase"/>
</dbReference>
<dbReference type="InterPro" id="IPR023485">
    <property type="entry name" value="Ptyr_pPase"/>
</dbReference>
<dbReference type="Pfam" id="PF01451">
    <property type="entry name" value="LMWPc"/>
    <property type="match status" value="1"/>
</dbReference>
<evidence type="ECO:0000256" key="1">
    <source>
        <dbReference type="ARBA" id="ARBA00013064"/>
    </source>
</evidence>
<dbReference type="PANTHER" id="PTHR11717">
    <property type="entry name" value="LOW MOLECULAR WEIGHT PROTEIN TYROSINE PHOSPHATASE"/>
    <property type="match status" value="1"/>
</dbReference>
<dbReference type="EC" id="3.1.3.48" evidence="1"/>
<organism evidence="3 4">
    <name type="scientific">Geodermatophilus saharensis</name>
    <dbReference type="NCBI Taxonomy" id="1137994"/>
    <lineage>
        <taxon>Bacteria</taxon>
        <taxon>Bacillati</taxon>
        <taxon>Actinomycetota</taxon>
        <taxon>Actinomycetes</taxon>
        <taxon>Geodermatophilales</taxon>
        <taxon>Geodermatophilaceae</taxon>
        <taxon>Geodermatophilus</taxon>
    </lineage>
</organism>
<protein>
    <recommendedName>
        <fullName evidence="1">protein-tyrosine-phosphatase</fullName>
        <ecNumber evidence="1">3.1.3.48</ecNumber>
    </recommendedName>
</protein>
<dbReference type="EMBL" id="FZOH01000007">
    <property type="protein sequence ID" value="SNS67971.1"/>
    <property type="molecule type" value="Genomic_DNA"/>
</dbReference>
<evidence type="ECO:0000259" key="2">
    <source>
        <dbReference type="SMART" id="SM00226"/>
    </source>
</evidence>
<dbReference type="InterPro" id="IPR036196">
    <property type="entry name" value="Ptyr_pPase_sf"/>
</dbReference>
<dbReference type="SUPFAM" id="SSF52788">
    <property type="entry name" value="Phosphotyrosine protein phosphatases I"/>
    <property type="match status" value="1"/>
</dbReference>